<comment type="caution">
    <text evidence="1">The sequence shown here is derived from an EMBL/GenBank/DDBJ whole genome shotgun (WGS) entry which is preliminary data.</text>
</comment>
<dbReference type="EMBL" id="CM044701">
    <property type="protein sequence ID" value="KAI5680206.1"/>
    <property type="molecule type" value="Genomic_DNA"/>
</dbReference>
<dbReference type="Proteomes" id="UP001060085">
    <property type="component" value="Linkage Group LG01"/>
</dbReference>
<accession>A0ACC0C5J7</accession>
<reference evidence="2" key="1">
    <citation type="journal article" date="2023" name="Nat. Plants">
        <title>Single-cell RNA sequencing provides a high-resolution roadmap for understanding the multicellular compartmentation of specialized metabolism.</title>
        <authorList>
            <person name="Sun S."/>
            <person name="Shen X."/>
            <person name="Li Y."/>
            <person name="Li Y."/>
            <person name="Wang S."/>
            <person name="Li R."/>
            <person name="Zhang H."/>
            <person name="Shen G."/>
            <person name="Guo B."/>
            <person name="Wei J."/>
            <person name="Xu J."/>
            <person name="St-Pierre B."/>
            <person name="Chen S."/>
            <person name="Sun C."/>
        </authorList>
    </citation>
    <scope>NUCLEOTIDE SEQUENCE [LARGE SCALE GENOMIC DNA]</scope>
</reference>
<evidence type="ECO:0000313" key="2">
    <source>
        <dbReference type="Proteomes" id="UP001060085"/>
    </source>
</evidence>
<name>A0ACC0C5J7_CATRO</name>
<evidence type="ECO:0000313" key="1">
    <source>
        <dbReference type="EMBL" id="KAI5680206.1"/>
    </source>
</evidence>
<sequence length="262" mass="29352">MVSKLTLHFMANSLLPPAGFPKRRMHKPKNPCVLAVVSRPASASGVESSSSPSTSSSPSSKNVYVDNWFDHFAINHLSKNLQSATGVRSRQSGYEGLIEVAVATYRRFSPSEQKEVVIRTLETAFPTFILNLAKIIIPQSKSVREFCAVFTTIFFAWLVGPVEVRESEFDGRIEKNVAYIKKCRFLEGTNCVGMCTNLCKMPTQFFIKDALGMPVNMVPNFEEMSCEMIFGQEPPLQADDPAFAQPCFKFCKESRRHDKNCL</sequence>
<organism evidence="1 2">
    <name type="scientific">Catharanthus roseus</name>
    <name type="common">Madagascar periwinkle</name>
    <name type="synonym">Vinca rosea</name>
    <dbReference type="NCBI Taxonomy" id="4058"/>
    <lineage>
        <taxon>Eukaryota</taxon>
        <taxon>Viridiplantae</taxon>
        <taxon>Streptophyta</taxon>
        <taxon>Embryophyta</taxon>
        <taxon>Tracheophyta</taxon>
        <taxon>Spermatophyta</taxon>
        <taxon>Magnoliopsida</taxon>
        <taxon>eudicotyledons</taxon>
        <taxon>Gunneridae</taxon>
        <taxon>Pentapetalae</taxon>
        <taxon>asterids</taxon>
        <taxon>lamiids</taxon>
        <taxon>Gentianales</taxon>
        <taxon>Apocynaceae</taxon>
        <taxon>Rauvolfioideae</taxon>
        <taxon>Vinceae</taxon>
        <taxon>Catharanthinae</taxon>
        <taxon>Catharanthus</taxon>
    </lineage>
</organism>
<proteinExistence type="predicted"/>
<keyword evidence="2" id="KW-1185">Reference proteome</keyword>
<gene>
    <name evidence="1" type="ORF">M9H77_01433</name>
</gene>
<protein>
    <submittedName>
        <fullName evidence="1">Uncharacterized protein</fullName>
    </submittedName>
</protein>